<gene>
    <name evidence="4" type="ORF">FMM08_06695</name>
</gene>
<evidence type="ECO:0000256" key="2">
    <source>
        <dbReference type="SAM" id="SignalP"/>
    </source>
</evidence>
<feature type="region of interest" description="Disordered" evidence="1">
    <location>
        <begin position="46"/>
        <end position="80"/>
    </location>
</feature>
<evidence type="ECO:0000259" key="3">
    <source>
        <dbReference type="Pfam" id="PF10648"/>
    </source>
</evidence>
<protein>
    <recommendedName>
        <fullName evidence="3">Bacterial spore germination immunoglobulin-like domain-containing protein</fullName>
    </recommendedName>
</protein>
<evidence type="ECO:0000256" key="1">
    <source>
        <dbReference type="SAM" id="MobiDB-lite"/>
    </source>
</evidence>
<proteinExistence type="predicted"/>
<evidence type="ECO:0000313" key="5">
    <source>
        <dbReference type="Proteomes" id="UP000321234"/>
    </source>
</evidence>
<dbReference type="Proteomes" id="UP000321234">
    <property type="component" value="Unassembled WGS sequence"/>
</dbReference>
<sequence>MPAQTRTQHARRTTAGTTARRTARLAVRTAVPAAALALLLAGCGGQASPETEPVGGGTSSAGASGTSAPPSSSSSATTTASASAATAAGPAATGTGRSASVVITAPTEGERLPAGPMGIVGQGSAPEGTLLYRITQADGAVLSDGYTDAGANGQVGDFSIPQTVQEGTCTPCTAEVWVPDESAGEGTVPTGAAKVTFTVG</sequence>
<organism evidence="4 5">
    <name type="scientific">Quadrisphaera setariae</name>
    <dbReference type="NCBI Taxonomy" id="2593304"/>
    <lineage>
        <taxon>Bacteria</taxon>
        <taxon>Bacillati</taxon>
        <taxon>Actinomycetota</taxon>
        <taxon>Actinomycetes</taxon>
        <taxon>Kineosporiales</taxon>
        <taxon>Kineosporiaceae</taxon>
        <taxon>Quadrisphaera</taxon>
    </lineage>
</organism>
<feature type="signal peptide" evidence="2">
    <location>
        <begin position="1"/>
        <end position="47"/>
    </location>
</feature>
<keyword evidence="2" id="KW-0732">Signal</keyword>
<comment type="caution">
    <text evidence="4">The sequence shown here is derived from an EMBL/GenBank/DDBJ whole genome shotgun (WGS) entry which is preliminary data.</text>
</comment>
<dbReference type="OrthoDB" id="4843507at2"/>
<accession>A0A5C8ZHV9</accession>
<dbReference type="EMBL" id="VKAC01000003">
    <property type="protein sequence ID" value="TXR57144.1"/>
    <property type="molecule type" value="Genomic_DNA"/>
</dbReference>
<feature type="compositionally biased region" description="Low complexity" evidence="1">
    <location>
        <begin position="60"/>
        <end position="80"/>
    </location>
</feature>
<reference evidence="4 5" key="1">
    <citation type="submission" date="2019-07" db="EMBL/GenBank/DDBJ databases">
        <title>Quadrisphaera sp. strain DD2A genome sequencing and assembly.</title>
        <authorList>
            <person name="Kim I."/>
        </authorList>
    </citation>
    <scope>NUCLEOTIDE SEQUENCE [LARGE SCALE GENOMIC DNA]</scope>
    <source>
        <strain evidence="4 5">DD2A</strain>
    </source>
</reference>
<dbReference type="InterPro" id="IPR018911">
    <property type="entry name" value="Gmad2_Ig-like_dom"/>
</dbReference>
<name>A0A5C8ZHV9_9ACTN</name>
<feature type="chain" id="PRO_5023056543" description="Bacterial spore germination immunoglobulin-like domain-containing protein" evidence="2">
    <location>
        <begin position="48"/>
        <end position="200"/>
    </location>
</feature>
<keyword evidence="5" id="KW-1185">Reference proteome</keyword>
<dbReference type="AlphaFoldDB" id="A0A5C8ZHV9"/>
<feature type="region of interest" description="Disordered" evidence="1">
    <location>
        <begin position="1"/>
        <end position="23"/>
    </location>
</feature>
<dbReference type="RefSeq" id="WP_147925564.1">
    <property type="nucleotide sequence ID" value="NZ_VKAC01000003.1"/>
</dbReference>
<evidence type="ECO:0000313" key="4">
    <source>
        <dbReference type="EMBL" id="TXR57144.1"/>
    </source>
</evidence>
<dbReference type="Pfam" id="PF10648">
    <property type="entry name" value="Gmad2"/>
    <property type="match status" value="1"/>
</dbReference>
<feature type="domain" description="Bacterial spore germination immunoglobulin-like" evidence="3">
    <location>
        <begin position="101"/>
        <end position="184"/>
    </location>
</feature>